<feature type="binding site" evidence="7">
    <location>
        <position position="236"/>
    </location>
    <ligand>
        <name>FMN</name>
        <dbReference type="ChEBI" id="CHEBI:58210"/>
    </ligand>
</feature>
<dbReference type="PROSITE" id="PS00557">
    <property type="entry name" value="FMN_HYDROXY_ACID_DH_1"/>
    <property type="match status" value="1"/>
</dbReference>
<dbReference type="RefSeq" id="WP_147848346.1">
    <property type="nucleotide sequence ID" value="NZ_VDUZ01000020.1"/>
</dbReference>
<feature type="binding site" evidence="7">
    <location>
        <position position="161"/>
    </location>
    <ligand>
        <name>FMN</name>
        <dbReference type="ChEBI" id="CHEBI:58210"/>
    </ligand>
</feature>
<feature type="binding site" evidence="7">
    <location>
        <position position="214"/>
    </location>
    <ligand>
        <name>FMN</name>
        <dbReference type="ChEBI" id="CHEBI:58210"/>
    </ligand>
</feature>
<evidence type="ECO:0000256" key="7">
    <source>
        <dbReference type="PIRSR" id="PIRSR000138-2"/>
    </source>
</evidence>
<sequence length="360" mass="39164">MSSGLDEEFQNLHEFVKAARGRLPPRIWDYLVGAAETETTMKRNRQSLDSLAFRPRVLRDVSTFDAATTFLGKTLRLPVMLAPIGSLESFDPGAGATVARGAERFGVPMLLSSVTTLEIESVGKAAGGFKIFQLYVRGDDAWIDERVKRAVDSGYDAFCITVDTAVYSRRERDIARRFVKPWRQNLSGTNHQAALSWKNIEHFKKTHRIPLMLKGIATAEDAEIACQHGVDVIYVSNHGGRQLDHGRGIMEVLPEVLAAVKGRARVVVDGGFSRGTDVVKAIALGADAVGIGRLFCYGLAAAGEAGIVRVLELLEDEIRSCLGLLGVTRLAEIDKSYLHAAAPVAPPHVHSAFPLLGEGY</sequence>
<evidence type="ECO:0000256" key="4">
    <source>
        <dbReference type="ARBA" id="ARBA00023002"/>
    </source>
</evidence>
<dbReference type="PANTHER" id="PTHR10578">
    <property type="entry name" value="S -2-HYDROXY-ACID OXIDASE-RELATED"/>
    <property type="match status" value="1"/>
</dbReference>
<dbReference type="PIRSF" id="PIRSF000138">
    <property type="entry name" value="Al-hdrx_acd_dh"/>
    <property type="match status" value="1"/>
</dbReference>
<comment type="caution">
    <text evidence="9">The sequence shown here is derived from an EMBL/GenBank/DDBJ whole genome shotgun (WGS) entry which is preliminary data.</text>
</comment>
<evidence type="ECO:0000256" key="2">
    <source>
        <dbReference type="ARBA" id="ARBA00022630"/>
    </source>
</evidence>
<dbReference type="InterPro" id="IPR008259">
    <property type="entry name" value="FMN_hydac_DH_AS"/>
</dbReference>
<feature type="binding site" evidence="7">
    <location>
        <begin position="83"/>
        <end position="85"/>
    </location>
    <ligand>
        <name>FMN</name>
        <dbReference type="ChEBI" id="CHEBI:58210"/>
    </ligand>
</feature>
<dbReference type="SUPFAM" id="SSF51395">
    <property type="entry name" value="FMN-linked oxidoreductases"/>
    <property type="match status" value="1"/>
</dbReference>
<feature type="active site" description="Proton acceptor" evidence="6">
    <location>
        <position position="238"/>
    </location>
</feature>
<dbReference type="InterPro" id="IPR012133">
    <property type="entry name" value="Alpha-hydoxy_acid_DH_FMN"/>
</dbReference>
<feature type="binding site" evidence="7">
    <location>
        <position position="112"/>
    </location>
    <ligand>
        <name>FMN</name>
        <dbReference type="ChEBI" id="CHEBI:58210"/>
    </ligand>
</feature>
<feature type="domain" description="FMN hydroxy acid dehydrogenase" evidence="8">
    <location>
        <begin position="4"/>
        <end position="343"/>
    </location>
</feature>
<dbReference type="Proteomes" id="UP000321638">
    <property type="component" value="Unassembled WGS sequence"/>
</dbReference>
<keyword evidence="4" id="KW-0560">Oxidoreductase</keyword>
<evidence type="ECO:0000259" key="8">
    <source>
        <dbReference type="PROSITE" id="PS51349"/>
    </source>
</evidence>
<dbReference type="Gene3D" id="3.20.20.70">
    <property type="entry name" value="Aldolase class I"/>
    <property type="match status" value="1"/>
</dbReference>
<evidence type="ECO:0000256" key="5">
    <source>
        <dbReference type="ARBA" id="ARBA00024042"/>
    </source>
</evidence>
<keyword evidence="2 7" id="KW-0285">Flavoprotein</keyword>
<dbReference type="GO" id="GO:0005886">
    <property type="term" value="C:plasma membrane"/>
    <property type="evidence" value="ECO:0007669"/>
    <property type="project" value="TreeGrafter"/>
</dbReference>
<feature type="binding site" evidence="7">
    <location>
        <position position="30"/>
    </location>
    <ligand>
        <name>glyoxylate</name>
        <dbReference type="ChEBI" id="CHEBI:36655"/>
    </ligand>
</feature>
<evidence type="ECO:0000313" key="10">
    <source>
        <dbReference type="Proteomes" id="UP000321638"/>
    </source>
</evidence>
<dbReference type="InterPro" id="IPR013785">
    <property type="entry name" value="Aldolase_TIM"/>
</dbReference>
<dbReference type="PROSITE" id="PS51349">
    <property type="entry name" value="FMN_HYDROXY_ACID_DH_2"/>
    <property type="match status" value="1"/>
</dbReference>
<accession>A0A5C8PL53</accession>
<keyword evidence="3 7" id="KW-0288">FMN</keyword>
<dbReference type="InterPro" id="IPR037396">
    <property type="entry name" value="FMN_HAD"/>
</dbReference>
<keyword evidence="10" id="KW-1185">Reference proteome</keyword>
<dbReference type="OrthoDB" id="9770452at2"/>
<dbReference type="InterPro" id="IPR000262">
    <property type="entry name" value="FMN-dep_DH"/>
</dbReference>
<feature type="binding site" evidence="7">
    <location>
        <position position="238"/>
    </location>
    <ligand>
        <name>glyoxylate</name>
        <dbReference type="ChEBI" id="CHEBI:36655"/>
    </ligand>
</feature>
<organism evidence="9 10">
    <name type="scientific">Vineibacter terrae</name>
    <dbReference type="NCBI Taxonomy" id="2586908"/>
    <lineage>
        <taxon>Bacteria</taxon>
        <taxon>Pseudomonadati</taxon>
        <taxon>Pseudomonadota</taxon>
        <taxon>Alphaproteobacteria</taxon>
        <taxon>Hyphomicrobiales</taxon>
        <taxon>Vineibacter</taxon>
    </lineage>
</organism>
<comment type="cofactor">
    <cofactor evidence="1">
        <name>FMN</name>
        <dbReference type="ChEBI" id="CHEBI:58210"/>
    </cofactor>
</comment>
<comment type="similarity">
    <text evidence="5">Belongs to the FMN-dependent alpha-hydroxy acid dehydrogenase family.</text>
</comment>
<dbReference type="PANTHER" id="PTHR10578:SF107">
    <property type="entry name" value="2-HYDROXYACID OXIDASE 1"/>
    <property type="match status" value="1"/>
</dbReference>
<protein>
    <submittedName>
        <fullName evidence="9">Alpha-hydroxy-acid oxidizing protein</fullName>
    </submittedName>
</protein>
<dbReference type="GO" id="GO:0010181">
    <property type="term" value="F:FMN binding"/>
    <property type="evidence" value="ECO:0007669"/>
    <property type="project" value="InterPro"/>
</dbReference>
<dbReference type="AlphaFoldDB" id="A0A5C8PL53"/>
<dbReference type="EMBL" id="VDUZ01000020">
    <property type="protein sequence ID" value="TXL74099.1"/>
    <property type="molecule type" value="Genomic_DNA"/>
</dbReference>
<dbReference type="GO" id="GO:0004459">
    <property type="term" value="F:L-lactate dehydrogenase (NAD+) activity"/>
    <property type="evidence" value="ECO:0007669"/>
    <property type="project" value="TreeGrafter"/>
</dbReference>
<feature type="binding site" evidence="7">
    <location>
        <position position="135"/>
    </location>
    <ligand>
        <name>glyoxylate</name>
        <dbReference type="ChEBI" id="CHEBI:36655"/>
    </ligand>
</feature>
<dbReference type="CDD" id="cd02809">
    <property type="entry name" value="alpha_hydroxyacid_oxid_FMN"/>
    <property type="match status" value="1"/>
</dbReference>
<proteinExistence type="inferred from homology"/>
<evidence type="ECO:0000256" key="1">
    <source>
        <dbReference type="ARBA" id="ARBA00001917"/>
    </source>
</evidence>
<evidence type="ECO:0000256" key="3">
    <source>
        <dbReference type="ARBA" id="ARBA00022643"/>
    </source>
</evidence>
<feature type="binding site" evidence="7">
    <location>
        <position position="133"/>
    </location>
    <ligand>
        <name>FMN</name>
        <dbReference type="ChEBI" id="CHEBI:58210"/>
    </ligand>
</feature>
<reference evidence="9 10" key="1">
    <citation type="submission" date="2019-06" db="EMBL/GenBank/DDBJ databases">
        <title>New taxonomy in bacterial strain CC-CFT640, isolated from vineyard.</title>
        <authorList>
            <person name="Lin S.-Y."/>
            <person name="Tsai C.-F."/>
            <person name="Young C.-C."/>
        </authorList>
    </citation>
    <scope>NUCLEOTIDE SEQUENCE [LARGE SCALE GENOMIC DNA]</scope>
    <source>
        <strain evidence="9 10">CC-CFT640</strain>
    </source>
</reference>
<dbReference type="Pfam" id="PF01070">
    <property type="entry name" value="FMN_dh"/>
    <property type="match status" value="1"/>
</dbReference>
<feature type="binding site" evidence="7">
    <location>
        <position position="241"/>
    </location>
    <ligand>
        <name>glyoxylate</name>
        <dbReference type="ChEBI" id="CHEBI:36655"/>
    </ligand>
</feature>
<gene>
    <name evidence="9" type="ORF">FHP25_18005</name>
</gene>
<feature type="binding site" evidence="7">
    <location>
        <position position="170"/>
    </location>
    <ligand>
        <name>glyoxylate</name>
        <dbReference type="ChEBI" id="CHEBI:36655"/>
    </ligand>
</feature>
<name>A0A5C8PL53_9HYPH</name>
<evidence type="ECO:0000256" key="6">
    <source>
        <dbReference type="PIRSR" id="PIRSR000138-1"/>
    </source>
</evidence>
<evidence type="ECO:0000313" key="9">
    <source>
        <dbReference type="EMBL" id="TXL74099.1"/>
    </source>
</evidence>
<feature type="binding site" evidence="7">
    <location>
        <begin position="292"/>
        <end position="293"/>
    </location>
    <ligand>
        <name>FMN</name>
        <dbReference type="ChEBI" id="CHEBI:58210"/>
    </ligand>
</feature>
<dbReference type="GO" id="GO:0009060">
    <property type="term" value="P:aerobic respiration"/>
    <property type="evidence" value="ECO:0007669"/>
    <property type="project" value="TreeGrafter"/>
</dbReference>